<accession>A0AAV2E974</accession>
<organism evidence="1 2">
    <name type="scientific">Linum trigynum</name>
    <dbReference type="NCBI Taxonomy" id="586398"/>
    <lineage>
        <taxon>Eukaryota</taxon>
        <taxon>Viridiplantae</taxon>
        <taxon>Streptophyta</taxon>
        <taxon>Embryophyta</taxon>
        <taxon>Tracheophyta</taxon>
        <taxon>Spermatophyta</taxon>
        <taxon>Magnoliopsida</taxon>
        <taxon>eudicotyledons</taxon>
        <taxon>Gunneridae</taxon>
        <taxon>Pentapetalae</taxon>
        <taxon>rosids</taxon>
        <taxon>fabids</taxon>
        <taxon>Malpighiales</taxon>
        <taxon>Linaceae</taxon>
        <taxon>Linum</taxon>
    </lineage>
</organism>
<evidence type="ECO:0000313" key="2">
    <source>
        <dbReference type="Proteomes" id="UP001497516"/>
    </source>
</evidence>
<dbReference type="Proteomes" id="UP001497516">
    <property type="component" value="Chromosome 4"/>
</dbReference>
<sequence>MWLLVARLKTRKAPSIVEDPSRDLCSLSPKIRARRREWRGRALVGSMLYCQSRLLLPPLPKSSAASLPSFFPHLQIVFSSERRREMGHWKLDLGELSSISLSFHPSPGDNIGLKETLVS</sequence>
<reference evidence="1 2" key="1">
    <citation type="submission" date="2024-04" db="EMBL/GenBank/DDBJ databases">
        <authorList>
            <person name="Fracassetti M."/>
        </authorList>
    </citation>
    <scope>NUCLEOTIDE SEQUENCE [LARGE SCALE GENOMIC DNA]</scope>
</reference>
<name>A0AAV2E974_9ROSI</name>
<proteinExistence type="predicted"/>
<dbReference type="AlphaFoldDB" id="A0AAV2E974"/>
<dbReference type="EMBL" id="OZ034817">
    <property type="protein sequence ID" value="CAL1382367.1"/>
    <property type="molecule type" value="Genomic_DNA"/>
</dbReference>
<gene>
    <name evidence="1" type="ORF">LTRI10_LOCUS23694</name>
</gene>
<evidence type="ECO:0000313" key="1">
    <source>
        <dbReference type="EMBL" id="CAL1382367.1"/>
    </source>
</evidence>
<protein>
    <submittedName>
        <fullName evidence="1">Uncharacterized protein</fullName>
    </submittedName>
</protein>
<keyword evidence="2" id="KW-1185">Reference proteome</keyword>